<organism evidence="1 2">
    <name type="scientific">Racocetra fulgida</name>
    <dbReference type="NCBI Taxonomy" id="60492"/>
    <lineage>
        <taxon>Eukaryota</taxon>
        <taxon>Fungi</taxon>
        <taxon>Fungi incertae sedis</taxon>
        <taxon>Mucoromycota</taxon>
        <taxon>Glomeromycotina</taxon>
        <taxon>Glomeromycetes</taxon>
        <taxon>Diversisporales</taxon>
        <taxon>Gigasporaceae</taxon>
        <taxon>Racocetra</taxon>
    </lineage>
</organism>
<dbReference type="AlphaFoldDB" id="A0A9N9ES57"/>
<sequence length="178" mass="20570">MNNNPYITKELYKGIVTKLLEEPKTNQQVIIKEKTHTLVVGNETIFNAFQAFFTKKLKSKLGFSSQDIIIIERRRDQLYQKLLNRGQHELVTITTQNTITIFEKDPLPNSQSGYVEKEINIPQTQEINRLITISEEEIAALIIYSLETNNKSKYETAITALGRPKQTIEYLIQVAKLR</sequence>
<evidence type="ECO:0000313" key="1">
    <source>
        <dbReference type="EMBL" id="CAG8692984.1"/>
    </source>
</evidence>
<proteinExistence type="predicted"/>
<keyword evidence="2" id="KW-1185">Reference proteome</keyword>
<dbReference type="Proteomes" id="UP000789396">
    <property type="component" value="Unassembled WGS sequence"/>
</dbReference>
<accession>A0A9N9ES57</accession>
<dbReference type="EMBL" id="CAJVPZ010019241">
    <property type="protein sequence ID" value="CAG8692984.1"/>
    <property type="molecule type" value="Genomic_DNA"/>
</dbReference>
<comment type="caution">
    <text evidence="1">The sequence shown here is derived from an EMBL/GenBank/DDBJ whole genome shotgun (WGS) entry which is preliminary data.</text>
</comment>
<name>A0A9N9ES57_9GLOM</name>
<gene>
    <name evidence="1" type="ORF">RFULGI_LOCUS10080</name>
</gene>
<evidence type="ECO:0000313" key="2">
    <source>
        <dbReference type="Proteomes" id="UP000789396"/>
    </source>
</evidence>
<reference evidence="1" key="1">
    <citation type="submission" date="2021-06" db="EMBL/GenBank/DDBJ databases">
        <authorList>
            <person name="Kallberg Y."/>
            <person name="Tangrot J."/>
            <person name="Rosling A."/>
        </authorList>
    </citation>
    <scope>NUCLEOTIDE SEQUENCE</scope>
    <source>
        <strain evidence="1">IN212</strain>
    </source>
</reference>
<protein>
    <submittedName>
        <fullName evidence="1">4893_t:CDS:1</fullName>
    </submittedName>
</protein>